<evidence type="ECO:0000256" key="4">
    <source>
        <dbReference type="ARBA" id="ARBA00016065"/>
    </source>
</evidence>
<comment type="similarity">
    <text evidence="3">Belongs to the CND2 (condensin subunit 2) family.</text>
</comment>
<dbReference type="GO" id="GO:0051301">
    <property type="term" value="P:cell division"/>
    <property type="evidence" value="ECO:0007669"/>
    <property type="project" value="UniProtKB-KW"/>
</dbReference>
<dbReference type="OMA" id="MPVEFFP"/>
<feature type="compositionally biased region" description="Polar residues" evidence="11">
    <location>
        <begin position="20"/>
        <end position="37"/>
    </location>
</feature>
<evidence type="ECO:0000256" key="10">
    <source>
        <dbReference type="ARBA" id="ARBA00023306"/>
    </source>
</evidence>
<evidence type="ECO:0000256" key="3">
    <source>
        <dbReference type="ARBA" id="ARBA00009471"/>
    </source>
</evidence>
<keyword evidence="8" id="KW-0498">Mitosis</keyword>
<dbReference type="GO" id="GO:0005737">
    <property type="term" value="C:cytoplasm"/>
    <property type="evidence" value="ECO:0007669"/>
    <property type="project" value="UniProtKB-SubCell"/>
</dbReference>
<dbReference type="GO" id="GO:0007076">
    <property type="term" value="P:mitotic chromosome condensation"/>
    <property type="evidence" value="ECO:0007669"/>
    <property type="project" value="InterPro"/>
</dbReference>
<dbReference type="GO" id="GO:0000796">
    <property type="term" value="C:condensin complex"/>
    <property type="evidence" value="ECO:0007669"/>
    <property type="project" value="InterPro"/>
</dbReference>
<feature type="region of interest" description="Disordered" evidence="11">
    <location>
        <begin position="829"/>
        <end position="853"/>
    </location>
</feature>
<evidence type="ECO:0000256" key="11">
    <source>
        <dbReference type="SAM" id="MobiDB-lite"/>
    </source>
</evidence>
<evidence type="ECO:0000313" key="12">
    <source>
        <dbReference type="EMBL" id="CCC49188.1"/>
    </source>
</evidence>
<keyword evidence="7" id="KW-0132">Cell division</keyword>
<accession>G0TYY5</accession>
<dbReference type="InterPro" id="IPR022816">
    <property type="entry name" value="Condensin_barren_su2"/>
</dbReference>
<protein>
    <recommendedName>
        <fullName evidence="4">Condensin complex subunit 2</fullName>
    </recommendedName>
</protein>
<dbReference type="VEuPathDB" id="TriTrypDB:TvY486_0705150"/>
<feature type="compositionally biased region" description="Basic residues" evidence="11">
    <location>
        <begin position="180"/>
        <end position="191"/>
    </location>
</feature>
<dbReference type="AlphaFoldDB" id="G0TYY5"/>
<keyword evidence="9" id="KW-0226">DNA condensation</keyword>
<dbReference type="GO" id="GO:0003682">
    <property type="term" value="F:chromatin binding"/>
    <property type="evidence" value="ECO:0007669"/>
    <property type="project" value="TreeGrafter"/>
</dbReference>
<keyword evidence="6" id="KW-0963">Cytoplasm</keyword>
<reference evidence="12" key="1">
    <citation type="journal article" date="2012" name="Proc. Natl. Acad. Sci. U.S.A.">
        <title>Antigenic diversity is generated by distinct evolutionary mechanisms in African trypanosome species.</title>
        <authorList>
            <person name="Jackson A.P."/>
            <person name="Berry A."/>
            <person name="Aslett M."/>
            <person name="Allison H.C."/>
            <person name="Burton P."/>
            <person name="Vavrova-Anderson J."/>
            <person name="Brown R."/>
            <person name="Browne H."/>
            <person name="Corton N."/>
            <person name="Hauser H."/>
            <person name="Gamble J."/>
            <person name="Gilderthorp R."/>
            <person name="Marcello L."/>
            <person name="McQuillan J."/>
            <person name="Otto T.D."/>
            <person name="Quail M.A."/>
            <person name="Sanders M.J."/>
            <person name="van Tonder A."/>
            <person name="Ginger M.L."/>
            <person name="Field M.C."/>
            <person name="Barry J.D."/>
            <person name="Hertz-Fowler C."/>
            <person name="Berriman M."/>
        </authorList>
    </citation>
    <scope>NUCLEOTIDE SEQUENCE</scope>
    <source>
        <strain evidence="12">Y486</strain>
    </source>
</reference>
<feature type="region of interest" description="Disordered" evidence="11">
    <location>
        <begin position="524"/>
        <end position="547"/>
    </location>
</feature>
<feature type="region of interest" description="Disordered" evidence="11">
    <location>
        <begin position="156"/>
        <end position="191"/>
    </location>
</feature>
<keyword evidence="10" id="KW-0131">Cell cycle</keyword>
<dbReference type="Pfam" id="PF05786">
    <property type="entry name" value="Cnd2"/>
    <property type="match status" value="1"/>
</dbReference>
<evidence type="ECO:0000256" key="8">
    <source>
        <dbReference type="ARBA" id="ARBA00022776"/>
    </source>
</evidence>
<proteinExistence type="inferred from homology"/>
<dbReference type="PANTHER" id="PTHR13108">
    <property type="entry name" value="CONDENSIN COMPLEX SUBUNIT 2"/>
    <property type="match status" value="1"/>
</dbReference>
<feature type="compositionally biased region" description="Low complexity" evidence="11">
    <location>
        <begin position="264"/>
        <end position="275"/>
    </location>
</feature>
<organism evidence="12">
    <name type="scientific">Trypanosoma vivax (strain Y486)</name>
    <dbReference type="NCBI Taxonomy" id="1055687"/>
    <lineage>
        <taxon>Eukaryota</taxon>
        <taxon>Discoba</taxon>
        <taxon>Euglenozoa</taxon>
        <taxon>Kinetoplastea</taxon>
        <taxon>Metakinetoplastina</taxon>
        <taxon>Trypanosomatida</taxon>
        <taxon>Trypanosomatidae</taxon>
        <taxon>Trypanosoma</taxon>
        <taxon>Duttonella</taxon>
    </lineage>
</organism>
<comment type="subcellular location">
    <subcellularLocation>
        <location evidence="1">Chromosome</location>
    </subcellularLocation>
    <subcellularLocation>
        <location evidence="2">Cytoplasm</location>
    </subcellularLocation>
</comment>
<evidence type="ECO:0000256" key="1">
    <source>
        <dbReference type="ARBA" id="ARBA00004286"/>
    </source>
</evidence>
<evidence type="ECO:0000256" key="6">
    <source>
        <dbReference type="ARBA" id="ARBA00022490"/>
    </source>
</evidence>
<feature type="region of interest" description="Disordered" evidence="11">
    <location>
        <begin position="1"/>
        <end position="56"/>
    </location>
</feature>
<name>G0TYY5_TRYVY</name>
<feature type="region of interest" description="Disordered" evidence="11">
    <location>
        <begin position="262"/>
        <end position="293"/>
    </location>
</feature>
<gene>
    <name evidence="12" type="ORF">TVY486_0705150</name>
</gene>
<evidence type="ECO:0000256" key="5">
    <source>
        <dbReference type="ARBA" id="ARBA00022454"/>
    </source>
</evidence>
<sequence>MQSPDEEEQRFLPRRGRAQPTASEVSMSQDESITMSKLLTPGAGGGEHATPNFPRQRPRFATAQDLDDALLQAIEGKINRKNAWASKDASNLLEGITHTVESTLDAANSSDEYTSFAKVATVVEGCSKVWTSRVDSTYQRSNEMVRRLLRNEDNTAANKDCDEDGDGENTGADGTSAAERRRRAAQRRGHAARTLALDPSEINLDRKGRLALAQVGVSAQFRAITEKFDQGNAQGLLVHNTPLGAAGNFILDVDYSRESDQDYVGSGSARSSGVRTVKSEVDDTSGARSSSRSVLVPFPSDAEEVDAGLFETLELPSFAETLAAQSSLYGAVALENISNTDVGGGGGGVWSTVVSNRTSMQVGARVSVRGVSDRVVDSASLQQDVSVPENGAAGISEAPLGPVENDDRDDDWVGGGGDEDYNEMHEMDDGNHSEAYGYSAGAGSVSGDYSVPAEHVAVAARHLVSGVAELNALDGCLFSDNRLALEVENPTEWFPLAEPYSSNLLGRGMGKNTELLRLRREHRFVNTTQEHQRHPTPPPSAPKRARREKTITFDLPAELVATSAKGDNGVVGSSPVFSEELLCGDAVDSSALRQSPTVGKNMTVLGRELILGKSDGLQPFMQGACQRVKAQEAGILLREDPVPGETIPSYLPYPINMAAFFQPFSTPLMQWNLLRKAASARTLELYKPTVGYEGEGPVADGAGDMPAEFFHGGAEADDDYMGAGGYNDYDDEYNGRADDLINPLNGAAEQTPANFELAELARTSAALTVSSSLGTRLSGVEALDFEGMDPHLLAQVLQAPQAVLPSQIDVVKLRHLVWVSLSEAMKKHPASQQEQIEKSQRRRSKRDREELGEGADVVDELGAVKRPRLSEIVLPVLPLVPTVSATGKLSPAFLFFSMLFLANEHGVVLESVPESDDLEVCSVRSTAEAG</sequence>
<dbReference type="EMBL" id="HE573023">
    <property type="protein sequence ID" value="CCC49188.1"/>
    <property type="molecule type" value="Genomic_DNA"/>
</dbReference>
<keyword evidence="5" id="KW-0158">Chromosome</keyword>
<dbReference type="PANTHER" id="PTHR13108:SF9">
    <property type="entry name" value="CONDENSIN COMPLEX SUBUNIT 2"/>
    <property type="match status" value="1"/>
</dbReference>
<evidence type="ECO:0000256" key="9">
    <source>
        <dbReference type="ARBA" id="ARBA00023067"/>
    </source>
</evidence>
<evidence type="ECO:0000256" key="7">
    <source>
        <dbReference type="ARBA" id="ARBA00022618"/>
    </source>
</evidence>
<feature type="region of interest" description="Disordered" evidence="11">
    <location>
        <begin position="389"/>
        <end position="408"/>
    </location>
</feature>
<evidence type="ECO:0000256" key="2">
    <source>
        <dbReference type="ARBA" id="ARBA00004496"/>
    </source>
</evidence>